<dbReference type="Pfam" id="PF03633">
    <property type="entry name" value="Glyco_hydro_65C"/>
    <property type="match status" value="1"/>
</dbReference>
<evidence type="ECO:0000259" key="1">
    <source>
        <dbReference type="Pfam" id="PF03633"/>
    </source>
</evidence>
<reference evidence="2 3" key="1">
    <citation type="submission" date="2014-09" db="EMBL/GenBank/DDBJ databases">
        <title>Vibrio maritimus JCM 19235. (C45) whole genome shotgun sequence.</title>
        <authorList>
            <person name="Sawabe T."/>
            <person name="Meirelles P."/>
            <person name="Nakanishi M."/>
            <person name="Sayaka M."/>
            <person name="Hattori M."/>
            <person name="Ohkuma M."/>
        </authorList>
    </citation>
    <scope>NUCLEOTIDE SEQUENCE [LARGE SCALE GENOMIC DNA]</scope>
    <source>
        <strain evidence="3">JCM19235</strain>
    </source>
</reference>
<dbReference type="STRING" id="990268.JCM19235_3669"/>
<keyword evidence="2" id="KW-0808">Transferase</keyword>
<dbReference type="InterPro" id="IPR005194">
    <property type="entry name" value="Glyco_hydro_65_C"/>
</dbReference>
<dbReference type="GO" id="GO:0047656">
    <property type="term" value="F:alpha,alpha-trehalose phosphorylase activity"/>
    <property type="evidence" value="ECO:0007669"/>
    <property type="project" value="UniProtKB-EC"/>
</dbReference>
<dbReference type="GO" id="GO:0050082">
    <property type="term" value="F:maltose phosphorylase activity"/>
    <property type="evidence" value="ECO:0007669"/>
    <property type="project" value="UniProtKB-EC"/>
</dbReference>
<feature type="domain" description="Glycoside hydrolase family 65 C-terminal" evidence="1">
    <location>
        <begin position="8"/>
        <end position="56"/>
    </location>
</feature>
<comment type="caution">
    <text evidence="2">The sequence shown here is derived from an EMBL/GenBank/DDBJ whole genome shotgun (WGS) entry which is preliminary data.</text>
</comment>
<protein>
    <submittedName>
        <fullName evidence="2">Maltose / trehalose phosphorylase</fullName>
        <ecNumber evidence="2">2.4.1.64</ecNumber>
        <ecNumber evidence="2">2.4.1.8</ecNumber>
    </submittedName>
</protein>
<keyword evidence="3" id="KW-1185">Reference proteome</keyword>
<proteinExistence type="predicted"/>
<dbReference type="EC" id="2.4.1.64" evidence="2"/>
<dbReference type="AlphaFoldDB" id="A0A090SMP7"/>
<gene>
    <name evidence="2" type="ORF">JCM19235_3669</name>
</gene>
<evidence type="ECO:0000313" key="3">
    <source>
        <dbReference type="Proteomes" id="UP000029228"/>
    </source>
</evidence>
<keyword evidence="2" id="KW-0328">Glycosyltransferase</keyword>
<organism evidence="2 3">
    <name type="scientific">Vibrio maritimus</name>
    <dbReference type="NCBI Taxonomy" id="990268"/>
    <lineage>
        <taxon>Bacteria</taxon>
        <taxon>Pseudomonadati</taxon>
        <taxon>Pseudomonadota</taxon>
        <taxon>Gammaproteobacteria</taxon>
        <taxon>Vibrionales</taxon>
        <taxon>Vibrionaceae</taxon>
        <taxon>Vibrio</taxon>
    </lineage>
</organism>
<name>A0A090SMP7_9VIBR</name>
<dbReference type="Gene3D" id="2.60.420.10">
    <property type="entry name" value="Maltose phosphorylase, domain 3"/>
    <property type="match status" value="1"/>
</dbReference>
<sequence length="68" mass="7785">MASFASTNLPEQWDCLNFPIYWKGERLEITVDQEQVRVSRPEFNGQALAIEVANEPRVIESTEAVFNV</sequence>
<dbReference type="EMBL" id="BBMR01000006">
    <property type="protein sequence ID" value="GAL20667.1"/>
    <property type="molecule type" value="Genomic_DNA"/>
</dbReference>
<accession>A0A090SMP7</accession>
<dbReference type="Proteomes" id="UP000029228">
    <property type="component" value="Unassembled WGS sequence"/>
</dbReference>
<dbReference type="EC" id="2.4.1.8" evidence="2"/>
<evidence type="ECO:0000313" key="2">
    <source>
        <dbReference type="EMBL" id="GAL20667.1"/>
    </source>
</evidence>